<evidence type="ECO:0000313" key="2">
    <source>
        <dbReference type="EMBL" id="GHE39998.1"/>
    </source>
</evidence>
<reference evidence="2" key="2">
    <citation type="submission" date="2020-09" db="EMBL/GenBank/DDBJ databases">
        <authorList>
            <person name="Sun Q."/>
            <person name="Ohkuma M."/>
        </authorList>
    </citation>
    <scope>NUCLEOTIDE SEQUENCE</scope>
    <source>
        <strain evidence="2">JCM 4784</strain>
    </source>
</reference>
<keyword evidence="3" id="KW-1185">Reference proteome</keyword>
<comment type="caution">
    <text evidence="2">The sequence shown here is derived from an EMBL/GenBank/DDBJ whole genome shotgun (WGS) entry which is preliminary data.</text>
</comment>
<dbReference type="EMBL" id="BNBT01000006">
    <property type="protein sequence ID" value="GHE39998.1"/>
    <property type="molecule type" value="Genomic_DNA"/>
</dbReference>
<name>A0A918Z8F0_9ACTN</name>
<evidence type="ECO:0000313" key="3">
    <source>
        <dbReference type="Proteomes" id="UP000608024"/>
    </source>
</evidence>
<dbReference type="AlphaFoldDB" id="A0A918Z8F0"/>
<gene>
    <name evidence="2" type="ORF">GCM10018785_06920</name>
</gene>
<sequence>MLNLATNARKEDEYALAPGGTPTACPAPTARHPRLPGTRLPCATYPAPPALRHLCGTGAQTPR</sequence>
<dbReference type="Proteomes" id="UP000608024">
    <property type="component" value="Unassembled WGS sequence"/>
</dbReference>
<protein>
    <submittedName>
        <fullName evidence="2">Uncharacterized protein</fullName>
    </submittedName>
</protein>
<proteinExistence type="predicted"/>
<reference evidence="2" key="1">
    <citation type="journal article" date="2014" name="Int. J. Syst. Evol. Microbiol.">
        <title>Complete genome sequence of Corynebacterium casei LMG S-19264T (=DSM 44701T), isolated from a smear-ripened cheese.</title>
        <authorList>
            <consortium name="US DOE Joint Genome Institute (JGI-PGF)"/>
            <person name="Walter F."/>
            <person name="Albersmeier A."/>
            <person name="Kalinowski J."/>
            <person name="Ruckert C."/>
        </authorList>
    </citation>
    <scope>NUCLEOTIDE SEQUENCE</scope>
    <source>
        <strain evidence="2">JCM 4784</strain>
    </source>
</reference>
<organism evidence="2 3">
    <name type="scientific">Streptomyces longispororuber</name>
    <dbReference type="NCBI Taxonomy" id="68230"/>
    <lineage>
        <taxon>Bacteria</taxon>
        <taxon>Bacillati</taxon>
        <taxon>Actinomycetota</taxon>
        <taxon>Actinomycetes</taxon>
        <taxon>Kitasatosporales</taxon>
        <taxon>Streptomycetaceae</taxon>
        <taxon>Streptomyces</taxon>
    </lineage>
</organism>
<accession>A0A918Z8F0</accession>
<feature type="compositionally biased region" description="Low complexity" evidence="1">
    <location>
        <begin position="17"/>
        <end position="30"/>
    </location>
</feature>
<evidence type="ECO:0000256" key="1">
    <source>
        <dbReference type="SAM" id="MobiDB-lite"/>
    </source>
</evidence>
<feature type="region of interest" description="Disordered" evidence="1">
    <location>
        <begin position="1"/>
        <end position="35"/>
    </location>
</feature>